<evidence type="ECO:0000256" key="1">
    <source>
        <dbReference type="SAM" id="MobiDB-lite"/>
    </source>
</evidence>
<feature type="region of interest" description="Disordered" evidence="1">
    <location>
        <begin position="235"/>
        <end position="263"/>
    </location>
</feature>
<reference evidence="3 4" key="2">
    <citation type="submission" date="2019-07" db="EMBL/GenBank/DDBJ databases">
        <title>Complete Genome Sequence of Leptotrichia trevisanii Strain JMUB3935.</title>
        <authorList>
            <person name="Watanabe S."/>
            <person name="Cui L."/>
        </authorList>
    </citation>
    <scope>NUCLEOTIDE SEQUENCE [LARGE SCALE GENOMIC DNA]</scope>
    <source>
        <strain evidence="3 4">JMUB3935</strain>
    </source>
</reference>
<evidence type="ECO:0000313" key="3">
    <source>
        <dbReference type="EMBL" id="BBM52344.1"/>
    </source>
</evidence>
<dbReference type="EMBL" id="AP019831">
    <property type="protein sequence ID" value="BBM45210.1"/>
    <property type="molecule type" value="Genomic_DNA"/>
</dbReference>
<accession>A0A510KL27</accession>
<protein>
    <submittedName>
        <fullName evidence="3">Uncharacterized protein</fullName>
    </submittedName>
</protein>
<sequence length="281" mass="33208">MIFFKNEKERYFDKVKKDYGEEERKVIRELLKSNLTLEQFKDCIMPIIDYSKQENIMEAKMNGINVPADYGTRKLKADEIREIASCYEEGLTKNQITSIINANFYTNVNAEFIKLSKEAFKKGMNEYEFHKMNDIGEVKEILNAYKKEYPTELINILKTQNPGNNAFVFNKEYREAIMDSYDKGATVEQIKKFAKIKRYDVNTPNNPYYEYGGHSVWLEPEYDLSKFKKEIKATSRIEQEKESTEKDISDNKTEEKNIKENKKIATKSYKINSRINQELER</sequence>
<gene>
    <name evidence="2" type="ORF">JMUB3870_1328</name>
    <name evidence="3" type="ORF">JMUB3935_1322</name>
</gene>
<proteinExistence type="predicted"/>
<dbReference type="STRING" id="1122173.GCA_000482505_02465"/>
<evidence type="ECO:0000313" key="4">
    <source>
        <dbReference type="Proteomes" id="UP000321378"/>
    </source>
</evidence>
<dbReference type="AlphaFoldDB" id="A0A510KL27"/>
<keyword evidence="5" id="KW-1185">Reference proteome</keyword>
<dbReference type="EMBL" id="AP019840">
    <property type="protein sequence ID" value="BBM52344.1"/>
    <property type="molecule type" value="Genomic_DNA"/>
</dbReference>
<organism evidence="3 4">
    <name type="scientific">Leptotrichia trevisanii</name>
    <dbReference type="NCBI Taxonomy" id="109328"/>
    <lineage>
        <taxon>Bacteria</taxon>
        <taxon>Fusobacteriati</taxon>
        <taxon>Fusobacteriota</taxon>
        <taxon>Fusobacteriia</taxon>
        <taxon>Fusobacteriales</taxon>
        <taxon>Leptotrichiaceae</taxon>
        <taxon>Leptotrichia</taxon>
    </lineage>
</organism>
<reference evidence="2 5" key="1">
    <citation type="submission" date="2019-07" db="EMBL/GenBank/DDBJ databases">
        <title>Complete Genome Sequence of Leptotrichia trevisanii Strain JMUB3870.</title>
        <authorList>
            <person name="Watanabe S."/>
            <person name="Cui L."/>
        </authorList>
    </citation>
    <scope>NUCLEOTIDE SEQUENCE [LARGE SCALE GENOMIC DNA]</scope>
    <source>
        <strain evidence="2 5">JMUB3870</strain>
    </source>
</reference>
<dbReference type="RefSeq" id="WP_026748775.1">
    <property type="nucleotide sequence ID" value="NZ_AP019831.1"/>
</dbReference>
<evidence type="ECO:0000313" key="5">
    <source>
        <dbReference type="Proteomes" id="UP000422644"/>
    </source>
</evidence>
<dbReference type="Proteomes" id="UP000321378">
    <property type="component" value="Chromosome"/>
</dbReference>
<name>A0A510KL27_9FUSO</name>
<dbReference type="Proteomes" id="UP000422644">
    <property type="component" value="Chromosome"/>
</dbReference>
<evidence type="ECO:0000313" key="2">
    <source>
        <dbReference type="EMBL" id="BBM45210.1"/>
    </source>
</evidence>